<dbReference type="InterPro" id="IPR019823">
    <property type="entry name" value="Mechanosensitive_channel_CS"/>
</dbReference>
<dbReference type="Pfam" id="PF01741">
    <property type="entry name" value="MscL"/>
    <property type="match status" value="1"/>
</dbReference>
<comment type="similarity">
    <text evidence="2 10">Belongs to the MscL family.</text>
</comment>
<evidence type="ECO:0000256" key="7">
    <source>
        <dbReference type="ARBA" id="ARBA00023065"/>
    </source>
</evidence>
<keyword evidence="6 10" id="KW-1133">Transmembrane helix</keyword>
<dbReference type="SUPFAM" id="SSF81330">
    <property type="entry name" value="Gated mechanosensitive channel"/>
    <property type="match status" value="1"/>
</dbReference>
<dbReference type="PANTHER" id="PTHR30266:SF2">
    <property type="entry name" value="LARGE-CONDUCTANCE MECHANOSENSITIVE CHANNEL"/>
    <property type="match status" value="1"/>
</dbReference>
<evidence type="ECO:0000256" key="6">
    <source>
        <dbReference type="ARBA" id="ARBA00022989"/>
    </source>
</evidence>
<evidence type="ECO:0000256" key="2">
    <source>
        <dbReference type="ARBA" id="ARBA00007254"/>
    </source>
</evidence>
<dbReference type="NCBIfam" id="NF010557">
    <property type="entry name" value="PRK13952.1"/>
    <property type="match status" value="1"/>
</dbReference>
<dbReference type="HAMAP" id="MF_00115">
    <property type="entry name" value="MscL"/>
    <property type="match status" value="1"/>
</dbReference>
<keyword evidence="12" id="KW-1185">Reference proteome</keyword>
<feature type="transmembrane region" description="Helical" evidence="10">
    <location>
        <begin position="12"/>
        <end position="31"/>
    </location>
</feature>
<feature type="transmembrane region" description="Helical" evidence="10">
    <location>
        <begin position="77"/>
        <end position="101"/>
    </location>
</feature>
<protein>
    <recommendedName>
        <fullName evidence="10">Large-conductance mechanosensitive channel</fullName>
    </recommendedName>
</protein>
<dbReference type="RefSeq" id="WP_406770872.1">
    <property type="nucleotide sequence ID" value="NZ_JBJHZZ010000018.1"/>
</dbReference>
<reference evidence="11 12" key="1">
    <citation type="submission" date="2024-11" db="EMBL/GenBank/DDBJ databases">
        <authorList>
            <person name="Heng Y.C."/>
            <person name="Lim A.C.H."/>
            <person name="Lee J.K.Y."/>
            <person name="Kittelmann S."/>
        </authorList>
    </citation>
    <scope>NUCLEOTIDE SEQUENCE [LARGE SCALE GENOMIC DNA]</scope>
    <source>
        <strain evidence="11 12">WILCCON 0185</strain>
    </source>
</reference>
<evidence type="ECO:0000313" key="11">
    <source>
        <dbReference type="EMBL" id="MFL0248439.1"/>
    </source>
</evidence>
<dbReference type="PROSITE" id="PS01327">
    <property type="entry name" value="MSCL"/>
    <property type="match status" value="1"/>
</dbReference>
<organism evidence="11 12">
    <name type="scientific">Candidatus Clostridium stratigraminis</name>
    <dbReference type="NCBI Taxonomy" id="3381661"/>
    <lineage>
        <taxon>Bacteria</taxon>
        <taxon>Bacillati</taxon>
        <taxon>Bacillota</taxon>
        <taxon>Clostridia</taxon>
        <taxon>Eubacteriales</taxon>
        <taxon>Clostridiaceae</taxon>
        <taxon>Clostridium</taxon>
    </lineage>
</organism>
<keyword evidence="7 10" id="KW-0406">Ion transport</keyword>
<dbReference type="PANTHER" id="PTHR30266">
    <property type="entry name" value="MECHANOSENSITIVE CHANNEL MSCL"/>
    <property type="match status" value="1"/>
</dbReference>
<gene>
    <name evidence="10 11" type="primary">mscL</name>
    <name evidence="11" type="ORF">ACJDUG_15935</name>
</gene>
<keyword evidence="3 10" id="KW-0813">Transport</keyword>
<evidence type="ECO:0000256" key="3">
    <source>
        <dbReference type="ARBA" id="ARBA00022448"/>
    </source>
</evidence>
<evidence type="ECO:0000313" key="12">
    <source>
        <dbReference type="Proteomes" id="UP001623591"/>
    </source>
</evidence>
<dbReference type="Gene3D" id="1.10.1200.120">
    <property type="entry name" value="Large-conductance mechanosensitive channel, MscL, domain 1"/>
    <property type="match status" value="1"/>
</dbReference>
<evidence type="ECO:0000256" key="5">
    <source>
        <dbReference type="ARBA" id="ARBA00022692"/>
    </source>
</evidence>
<sequence>MWKEFKEFAMKGNVVDLAVGVIIGGAFGKIVSSLVSDIIMPVIGLILGNIDYTNLFLPLDGGHYKTLEAAKGAGAATLNYGVFLNNVIDFLIIAFSIFMVIKLINRFAKKKEEESEPSNTKLCKYCYSTVHVDATRCPHCTSVLE</sequence>
<dbReference type="InterPro" id="IPR037673">
    <property type="entry name" value="MSC/AndL"/>
</dbReference>
<comment type="subunit">
    <text evidence="10">Homopentamer.</text>
</comment>
<comment type="caution">
    <text evidence="11">The sequence shown here is derived from an EMBL/GenBank/DDBJ whole genome shotgun (WGS) entry which is preliminary data.</text>
</comment>
<keyword evidence="8 10" id="KW-0472">Membrane</keyword>
<name>A0ABW8T778_9CLOT</name>
<comment type="subcellular location">
    <subcellularLocation>
        <location evidence="1 10">Cell membrane</location>
        <topology evidence="1 10">Multi-pass membrane protein</topology>
    </subcellularLocation>
</comment>
<dbReference type="NCBIfam" id="NF001843">
    <property type="entry name" value="PRK00567.1-4"/>
    <property type="match status" value="1"/>
</dbReference>
<evidence type="ECO:0000256" key="10">
    <source>
        <dbReference type="HAMAP-Rule" id="MF_00115"/>
    </source>
</evidence>
<dbReference type="PRINTS" id="PR01264">
    <property type="entry name" value="MECHCHANNEL"/>
</dbReference>
<keyword evidence="9 10" id="KW-0407">Ion channel</keyword>
<keyword evidence="5 10" id="KW-0812">Transmembrane</keyword>
<dbReference type="InterPro" id="IPR036019">
    <property type="entry name" value="MscL_channel"/>
</dbReference>
<evidence type="ECO:0000256" key="8">
    <source>
        <dbReference type="ARBA" id="ARBA00023136"/>
    </source>
</evidence>
<evidence type="ECO:0000256" key="9">
    <source>
        <dbReference type="ARBA" id="ARBA00023303"/>
    </source>
</evidence>
<dbReference type="EMBL" id="JBJHZZ010000018">
    <property type="protein sequence ID" value="MFL0248439.1"/>
    <property type="molecule type" value="Genomic_DNA"/>
</dbReference>
<dbReference type="Proteomes" id="UP001623591">
    <property type="component" value="Unassembled WGS sequence"/>
</dbReference>
<comment type="function">
    <text evidence="10">Channel that opens in response to stretch forces in the membrane lipid bilayer. May participate in the regulation of osmotic pressure changes within the cell.</text>
</comment>
<evidence type="ECO:0000256" key="1">
    <source>
        <dbReference type="ARBA" id="ARBA00004651"/>
    </source>
</evidence>
<dbReference type="InterPro" id="IPR001185">
    <property type="entry name" value="MS_channel"/>
</dbReference>
<proteinExistence type="inferred from homology"/>
<dbReference type="NCBIfam" id="TIGR00220">
    <property type="entry name" value="mscL"/>
    <property type="match status" value="1"/>
</dbReference>
<accession>A0ABW8T778</accession>
<evidence type="ECO:0000256" key="4">
    <source>
        <dbReference type="ARBA" id="ARBA00022475"/>
    </source>
</evidence>
<keyword evidence="4 10" id="KW-1003">Cell membrane</keyword>